<dbReference type="EMBL" id="WAEL01000011">
    <property type="protein sequence ID" value="NID13233.1"/>
    <property type="molecule type" value="Genomic_DNA"/>
</dbReference>
<proteinExistence type="predicted"/>
<keyword evidence="2" id="KW-1185">Reference proteome</keyword>
<protein>
    <submittedName>
        <fullName evidence="1">Uncharacterized protein</fullName>
    </submittedName>
</protein>
<organism evidence="1 2">
    <name type="scientific">Fibrivirga algicola</name>
    <dbReference type="NCBI Taxonomy" id="2950420"/>
    <lineage>
        <taxon>Bacteria</taxon>
        <taxon>Pseudomonadati</taxon>
        <taxon>Bacteroidota</taxon>
        <taxon>Cytophagia</taxon>
        <taxon>Cytophagales</taxon>
        <taxon>Spirosomataceae</taxon>
        <taxon>Fibrivirga</taxon>
    </lineage>
</organism>
<name>A0ABX0QRQ4_9BACT</name>
<comment type="caution">
    <text evidence="1">The sequence shown here is derived from an EMBL/GenBank/DDBJ whole genome shotgun (WGS) entry which is preliminary data.</text>
</comment>
<accession>A0ABX0QRQ4</accession>
<dbReference type="RefSeq" id="WP_166693827.1">
    <property type="nucleotide sequence ID" value="NZ_WAEL01000011.1"/>
</dbReference>
<gene>
    <name evidence="1" type="ORF">F7231_23885</name>
</gene>
<sequence>MAGSVPLITANSITTITGLRVKPIYFVTLNGQAQPSLVIKGENMLNVNNNDALVSMTWTSKLMKNVNNHQVNVKLMTPTEITEFLRAGNATFAANSDEAYHLGGQYNWVKMPNVAGLSDTEIWPTTSATPEAKRIKAVIIKLMQPHIWYELGKVVAVDIFNGNNDRFNSNGDWVNKGNIMFVNNSVIGMDTWDPSGTNGGNMESNLVQGGGFQALTILTDLFSRHEFAVKATASVGLELSNGLKRSGTNSVSVRLTDNSIISVDLEQIKTLFDEQVTEFKRGLLDGATQLRAYLQLKVNQYDVSRRAVIKFGVARGGVPINQGSIKRIPKGVLDRMNFLGW</sequence>
<evidence type="ECO:0000313" key="1">
    <source>
        <dbReference type="EMBL" id="NID13233.1"/>
    </source>
</evidence>
<reference evidence="1" key="1">
    <citation type="submission" date="2024-05" db="EMBL/GenBank/DDBJ databases">
        <authorList>
            <person name="Jung D.-H."/>
        </authorList>
    </citation>
    <scope>NUCLEOTIDE SEQUENCE</scope>
    <source>
        <strain evidence="1">JA-25</strain>
    </source>
</reference>
<dbReference type="Proteomes" id="UP000606008">
    <property type="component" value="Unassembled WGS sequence"/>
</dbReference>
<evidence type="ECO:0000313" key="2">
    <source>
        <dbReference type="Proteomes" id="UP000606008"/>
    </source>
</evidence>